<dbReference type="InterPro" id="IPR058163">
    <property type="entry name" value="LysR-type_TF_proteobact-type"/>
</dbReference>
<comment type="similarity">
    <text evidence="1">Belongs to the LysR transcriptional regulatory family.</text>
</comment>
<dbReference type="InterPro" id="IPR005119">
    <property type="entry name" value="LysR_subst-bd"/>
</dbReference>
<dbReference type="PANTHER" id="PTHR30537">
    <property type="entry name" value="HTH-TYPE TRANSCRIPTIONAL REGULATOR"/>
    <property type="match status" value="1"/>
</dbReference>
<protein>
    <submittedName>
        <fullName evidence="6">LysR substrate-binding domain-containing protein</fullName>
    </submittedName>
</protein>
<dbReference type="InterPro" id="IPR000847">
    <property type="entry name" value="LysR_HTH_N"/>
</dbReference>
<evidence type="ECO:0000256" key="4">
    <source>
        <dbReference type="ARBA" id="ARBA00023163"/>
    </source>
</evidence>
<dbReference type="InterPro" id="IPR036390">
    <property type="entry name" value="WH_DNA-bd_sf"/>
</dbReference>
<dbReference type="Pfam" id="PF03466">
    <property type="entry name" value="LysR_substrate"/>
    <property type="match status" value="1"/>
</dbReference>
<dbReference type="InterPro" id="IPR036388">
    <property type="entry name" value="WH-like_DNA-bd_sf"/>
</dbReference>
<dbReference type="Gene3D" id="1.10.10.10">
    <property type="entry name" value="Winged helix-like DNA-binding domain superfamily/Winged helix DNA-binding domain"/>
    <property type="match status" value="1"/>
</dbReference>
<keyword evidence="2" id="KW-0805">Transcription regulation</keyword>
<evidence type="ECO:0000256" key="1">
    <source>
        <dbReference type="ARBA" id="ARBA00009437"/>
    </source>
</evidence>
<dbReference type="Pfam" id="PF00126">
    <property type="entry name" value="HTH_1"/>
    <property type="match status" value="1"/>
</dbReference>
<comment type="caution">
    <text evidence="6">The sequence shown here is derived from an EMBL/GenBank/DDBJ whole genome shotgun (WGS) entry which is preliminary data.</text>
</comment>
<keyword evidence="3" id="KW-0238">DNA-binding</keyword>
<accession>A0ABT5MWP2</accession>
<gene>
    <name evidence="6" type="ORF">PSQ40_06565</name>
</gene>
<evidence type="ECO:0000259" key="5">
    <source>
        <dbReference type="PROSITE" id="PS50931"/>
    </source>
</evidence>
<dbReference type="SUPFAM" id="SSF53850">
    <property type="entry name" value="Periplasmic binding protein-like II"/>
    <property type="match status" value="1"/>
</dbReference>
<evidence type="ECO:0000256" key="3">
    <source>
        <dbReference type="ARBA" id="ARBA00023125"/>
    </source>
</evidence>
<dbReference type="PANTHER" id="PTHR30537:SF5">
    <property type="entry name" value="HTH-TYPE TRANSCRIPTIONAL ACTIVATOR TTDR-RELATED"/>
    <property type="match status" value="1"/>
</dbReference>
<keyword evidence="4" id="KW-0804">Transcription</keyword>
<dbReference type="Proteomes" id="UP001528673">
    <property type="component" value="Unassembled WGS sequence"/>
</dbReference>
<evidence type="ECO:0000256" key="2">
    <source>
        <dbReference type="ARBA" id="ARBA00023015"/>
    </source>
</evidence>
<dbReference type="PROSITE" id="PS50931">
    <property type="entry name" value="HTH_LYSR"/>
    <property type="match status" value="1"/>
</dbReference>
<dbReference type="Gene3D" id="3.40.190.290">
    <property type="match status" value="1"/>
</dbReference>
<name>A0ABT5MWP2_9BURK</name>
<feature type="domain" description="HTH lysR-type" evidence="5">
    <location>
        <begin position="5"/>
        <end position="62"/>
    </location>
</feature>
<dbReference type="RefSeq" id="WP_273949862.1">
    <property type="nucleotide sequence ID" value="NZ_JAQSIP010000002.1"/>
</dbReference>
<reference evidence="6 7" key="1">
    <citation type="submission" date="2023-02" db="EMBL/GenBank/DDBJ databases">
        <title>Bacterial whole genomic sequence of Curvibacter sp. HBC61.</title>
        <authorList>
            <person name="Le V."/>
            <person name="Ko S.-R."/>
            <person name="Ahn C.-Y."/>
            <person name="Oh H.-M."/>
        </authorList>
    </citation>
    <scope>NUCLEOTIDE SEQUENCE [LARGE SCALE GENOMIC DNA]</scope>
    <source>
        <strain evidence="6 7">HBC61</strain>
    </source>
</reference>
<proteinExistence type="inferred from homology"/>
<evidence type="ECO:0000313" key="7">
    <source>
        <dbReference type="Proteomes" id="UP001528673"/>
    </source>
</evidence>
<keyword evidence="7" id="KW-1185">Reference proteome</keyword>
<dbReference type="SUPFAM" id="SSF46785">
    <property type="entry name" value="Winged helix' DNA-binding domain"/>
    <property type="match status" value="1"/>
</dbReference>
<sequence>MNSLPDNEDLRVFTVVARKSSFAAAAEELGSSPAYVSKRIRLLEQVLGVRLLHRTTRRVAVTEDGERVFHWAQRVLDDVDHLMQEVSATRQTPRGSLRISSSFGFGRQVVAPLVSQLVERYPRLQVRFEVFDRLVDVASEGFDLDVRVGDDIAPHLIARRLADNHRILCAAPSYLQRRGTPRNLPDLAQHDCLVIKERDHPFGVWRLHAGAQEDTVKVTGPLSSNHGEIVVRWALDGRGVLLRSIWDVAPWLRSGELVQVLPDWRQDANIWAVYPSRLSHSAKVRVCVEFLQAQLAQQAGVAAALPPAG</sequence>
<dbReference type="CDD" id="cd08479">
    <property type="entry name" value="PBP2_CrgA_like_9"/>
    <property type="match status" value="1"/>
</dbReference>
<evidence type="ECO:0000313" key="6">
    <source>
        <dbReference type="EMBL" id="MDD0838228.1"/>
    </source>
</evidence>
<organism evidence="6 7">
    <name type="scientific">Curvibacter cyanobacteriorum</name>
    <dbReference type="NCBI Taxonomy" id="3026422"/>
    <lineage>
        <taxon>Bacteria</taxon>
        <taxon>Pseudomonadati</taxon>
        <taxon>Pseudomonadota</taxon>
        <taxon>Betaproteobacteria</taxon>
        <taxon>Burkholderiales</taxon>
        <taxon>Comamonadaceae</taxon>
        <taxon>Curvibacter</taxon>
    </lineage>
</organism>
<dbReference type="EMBL" id="JAQSIP010000002">
    <property type="protein sequence ID" value="MDD0838228.1"/>
    <property type="molecule type" value="Genomic_DNA"/>
</dbReference>